<sequence>MRPGNEPRSLWWEASMLTAQPPWPLEPVNVCRYSDSSRSHDGLVVKLLASHLGEPGTIPGRVAPGYSHVGVMLVGGLSQRSPVITAPSLLQCSILILLNPIGSQDLDNGVEEPLGTNNDPHNAGPEMNLRSPESETTKILRVEITRHLMEVSAQLLANNSYSFKTEALRHHLRTTASWVPASVLWLLDNVRLREDVPTKVKARKFVKFAVLRWICCCVRHFLLQYVVYEAAVTEWLACLPPTKTNRIQLPWAGHLIFACGNRSGRCRWSAVFFRYFAFPPPHHSRAASDSPQSSLSALKTSLLGADKISSH</sequence>
<name>A0ABQ9IAQ5_9NEOP</name>
<dbReference type="EMBL" id="JARBHB010000002">
    <property type="protein sequence ID" value="KAJ8893747.1"/>
    <property type="molecule type" value="Genomic_DNA"/>
</dbReference>
<feature type="region of interest" description="Disordered" evidence="1">
    <location>
        <begin position="112"/>
        <end position="132"/>
    </location>
</feature>
<keyword evidence="3" id="KW-1185">Reference proteome</keyword>
<evidence type="ECO:0000313" key="3">
    <source>
        <dbReference type="Proteomes" id="UP001159363"/>
    </source>
</evidence>
<protein>
    <submittedName>
        <fullName evidence="2">Uncharacterized protein</fullName>
    </submittedName>
</protein>
<gene>
    <name evidence="2" type="ORF">PR048_006347</name>
</gene>
<reference evidence="2 3" key="1">
    <citation type="submission" date="2023-02" db="EMBL/GenBank/DDBJ databases">
        <title>LHISI_Scaffold_Assembly.</title>
        <authorList>
            <person name="Stuart O.P."/>
            <person name="Cleave R."/>
            <person name="Magrath M.J.L."/>
            <person name="Mikheyev A.S."/>
        </authorList>
    </citation>
    <scope>NUCLEOTIDE SEQUENCE [LARGE SCALE GENOMIC DNA]</scope>
    <source>
        <strain evidence="2">Daus_M_001</strain>
        <tissue evidence="2">Leg muscle</tissue>
    </source>
</reference>
<organism evidence="2 3">
    <name type="scientific">Dryococelus australis</name>
    <dbReference type="NCBI Taxonomy" id="614101"/>
    <lineage>
        <taxon>Eukaryota</taxon>
        <taxon>Metazoa</taxon>
        <taxon>Ecdysozoa</taxon>
        <taxon>Arthropoda</taxon>
        <taxon>Hexapoda</taxon>
        <taxon>Insecta</taxon>
        <taxon>Pterygota</taxon>
        <taxon>Neoptera</taxon>
        <taxon>Polyneoptera</taxon>
        <taxon>Phasmatodea</taxon>
        <taxon>Verophasmatodea</taxon>
        <taxon>Anareolatae</taxon>
        <taxon>Phasmatidae</taxon>
        <taxon>Eurycanthinae</taxon>
        <taxon>Dryococelus</taxon>
    </lineage>
</organism>
<proteinExistence type="predicted"/>
<comment type="caution">
    <text evidence="2">The sequence shown here is derived from an EMBL/GenBank/DDBJ whole genome shotgun (WGS) entry which is preliminary data.</text>
</comment>
<dbReference type="Proteomes" id="UP001159363">
    <property type="component" value="Chromosome 2"/>
</dbReference>
<feature type="non-terminal residue" evidence="2">
    <location>
        <position position="311"/>
    </location>
</feature>
<evidence type="ECO:0000256" key="1">
    <source>
        <dbReference type="SAM" id="MobiDB-lite"/>
    </source>
</evidence>
<evidence type="ECO:0000313" key="2">
    <source>
        <dbReference type="EMBL" id="KAJ8893747.1"/>
    </source>
</evidence>
<accession>A0ABQ9IAQ5</accession>